<name>A0ACC1API5_9ROSI</name>
<keyword evidence="2" id="KW-1185">Reference proteome</keyword>
<evidence type="ECO:0000313" key="2">
    <source>
        <dbReference type="Proteomes" id="UP001164250"/>
    </source>
</evidence>
<sequence>MYVDLARITWGSEWRPLWLPSNILVNHSRLLLAWNDNPNSLLRSGMCCVPTSKTRNHAPVPNPYLASTIARIFFDNIFKLHGFPKTIVSDRDKIFLSNFWRELFRLHGTQLKFCSAYHPQTDGQSEVTNRCLENYLSTALEDLDTQLHKRTAILSLLKENLANSQNRMKVMADRNRTDKEFEHGDWVYIRLQPYRQTLVAFRKSMKLSPRYFGPYKILECIGAVAYRLDLPNEWQIHPVFHISQLKKKLGDQVVP</sequence>
<proteinExistence type="predicted"/>
<dbReference type="Proteomes" id="UP001164250">
    <property type="component" value="Chromosome 9"/>
</dbReference>
<organism evidence="1 2">
    <name type="scientific">Pistacia atlantica</name>
    <dbReference type="NCBI Taxonomy" id="434234"/>
    <lineage>
        <taxon>Eukaryota</taxon>
        <taxon>Viridiplantae</taxon>
        <taxon>Streptophyta</taxon>
        <taxon>Embryophyta</taxon>
        <taxon>Tracheophyta</taxon>
        <taxon>Spermatophyta</taxon>
        <taxon>Magnoliopsida</taxon>
        <taxon>eudicotyledons</taxon>
        <taxon>Gunneridae</taxon>
        <taxon>Pentapetalae</taxon>
        <taxon>rosids</taxon>
        <taxon>malvids</taxon>
        <taxon>Sapindales</taxon>
        <taxon>Anacardiaceae</taxon>
        <taxon>Pistacia</taxon>
    </lineage>
</organism>
<comment type="caution">
    <text evidence="1">The sequence shown here is derived from an EMBL/GenBank/DDBJ whole genome shotgun (WGS) entry which is preliminary data.</text>
</comment>
<gene>
    <name evidence="1" type="ORF">Patl1_32496</name>
</gene>
<protein>
    <submittedName>
        <fullName evidence="1">Uncharacterized protein</fullName>
    </submittedName>
</protein>
<accession>A0ACC1API5</accession>
<evidence type="ECO:0000313" key="1">
    <source>
        <dbReference type="EMBL" id="KAJ0088553.1"/>
    </source>
</evidence>
<reference evidence="2" key="1">
    <citation type="journal article" date="2023" name="G3 (Bethesda)">
        <title>Genome assembly and association tests identify interacting loci associated with vigor, precocity, and sex in interspecific pistachio rootstocks.</title>
        <authorList>
            <person name="Palmer W."/>
            <person name="Jacygrad E."/>
            <person name="Sagayaradj S."/>
            <person name="Cavanaugh K."/>
            <person name="Han R."/>
            <person name="Bertier L."/>
            <person name="Beede B."/>
            <person name="Kafkas S."/>
            <person name="Golino D."/>
            <person name="Preece J."/>
            <person name="Michelmore R."/>
        </authorList>
    </citation>
    <scope>NUCLEOTIDE SEQUENCE [LARGE SCALE GENOMIC DNA]</scope>
</reference>
<dbReference type="EMBL" id="CM047905">
    <property type="protein sequence ID" value="KAJ0088553.1"/>
    <property type="molecule type" value="Genomic_DNA"/>
</dbReference>